<evidence type="ECO:0000256" key="6">
    <source>
        <dbReference type="ARBA" id="ARBA00047992"/>
    </source>
</evidence>
<dbReference type="GO" id="GO:0036381">
    <property type="term" value="F:pyridoxal 5'-phosphate synthase (glutamine hydrolysing) activity"/>
    <property type="evidence" value="ECO:0007669"/>
    <property type="project" value="UniProtKB-UniRule"/>
</dbReference>
<feature type="region of interest" description="Disordered" evidence="13">
    <location>
        <begin position="1"/>
        <end position="35"/>
    </location>
</feature>
<feature type="active site" description="Charge relay system" evidence="10 11">
    <location>
        <position position="212"/>
    </location>
</feature>
<evidence type="ECO:0000256" key="4">
    <source>
        <dbReference type="ARBA" id="ARBA00022962"/>
    </source>
</evidence>
<dbReference type="CDD" id="cd01749">
    <property type="entry name" value="GATase1_PB"/>
    <property type="match status" value="1"/>
</dbReference>
<dbReference type="RefSeq" id="WP_131156455.1">
    <property type="nucleotide sequence ID" value="NZ_CP036402.1"/>
</dbReference>
<organism evidence="14 15">
    <name type="scientific">Egibacter rhizosphaerae</name>
    <dbReference type="NCBI Taxonomy" id="1670831"/>
    <lineage>
        <taxon>Bacteria</taxon>
        <taxon>Bacillati</taxon>
        <taxon>Actinomycetota</taxon>
        <taxon>Nitriliruptoria</taxon>
        <taxon>Egibacterales</taxon>
        <taxon>Egibacteraceae</taxon>
        <taxon>Egibacter</taxon>
    </lineage>
</organism>
<evidence type="ECO:0000313" key="14">
    <source>
        <dbReference type="EMBL" id="QBI21463.1"/>
    </source>
</evidence>
<protein>
    <recommendedName>
        <fullName evidence="10">Pyridoxal 5'-phosphate synthase subunit PdxT</fullName>
        <ecNumber evidence="10">4.3.3.6</ecNumber>
    </recommendedName>
    <alternativeName>
        <fullName evidence="10">Pdx2</fullName>
    </alternativeName>
    <alternativeName>
        <fullName evidence="10">Pyridoxal 5'-phosphate synthase glutaminase subunit</fullName>
        <ecNumber evidence="10">3.5.1.2</ecNumber>
    </alternativeName>
</protein>
<dbReference type="EMBL" id="CP036402">
    <property type="protein sequence ID" value="QBI21463.1"/>
    <property type="molecule type" value="Genomic_DNA"/>
</dbReference>
<comment type="function">
    <text evidence="8 10">Catalyzes the hydrolysis of glutamine to glutamate and ammonia as part of the biosynthesis of pyridoxal 5'-phosphate. The resulting ammonia molecule is channeled to the active site of PdxS.</text>
</comment>
<feature type="binding site" evidence="10 12">
    <location>
        <position position="144"/>
    </location>
    <ligand>
        <name>L-glutamine</name>
        <dbReference type="ChEBI" id="CHEBI:58359"/>
    </ligand>
</feature>
<comment type="subunit">
    <text evidence="9 10">In the presence of PdxS, forms a dodecamer of heterodimers. Only shows activity in the heterodimer.</text>
</comment>
<keyword evidence="4 10" id="KW-0315">Glutamine amidotransferase</keyword>
<feature type="binding site" evidence="10 12">
    <location>
        <begin position="172"/>
        <end position="173"/>
    </location>
    <ligand>
        <name>L-glutamine</name>
        <dbReference type="ChEBI" id="CHEBI:58359"/>
    </ligand>
</feature>
<dbReference type="FunFam" id="3.40.50.880:FF:000010">
    <property type="entry name" value="uncharacterized protein LOC100176842 isoform X2"/>
    <property type="match status" value="1"/>
</dbReference>
<dbReference type="InterPro" id="IPR021196">
    <property type="entry name" value="PdxT/SNO_CS"/>
</dbReference>
<dbReference type="OrthoDB" id="9810320at2"/>
<dbReference type="GO" id="GO:0006543">
    <property type="term" value="P:L-glutamine catabolic process"/>
    <property type="evidence" value="ECO:0007669"/>
    <property type="project" value="UniProtKB-UniRule"/>
</dbReference>
<dbReference type="InterPro" id="IPR029062">
    <property type="entry name" value="Class_I_gatase-like"/>
</dbReference>
<dbReference type="GO" id="GO:0004359">
    <property type="term" value="F:glutaminase activity"/>
    <property type="evidence" value="ECO:0007669"/>
    <property type="project" value="UniProtKB-UniRule"/>
</dbReference>
<evidence type="ECO:0000256" key="8">
    <source>
        <dbReference type="ARBA" id="ARBA00054599"/>
    </source>
</evidence>
<keyword evidence="2 10" id="KW-0378">Hydrolase</keyword>
<dbReference type="AlphaFoldDB" id="A0A411YJU5"/>
<evidence type="ECO:0000256" key="1">
    <source>
        <dbReference type="ARBA" id="ARBA00008345"/>
    </source>
</evidence>
<name>A0A411YJU5_9ACTN</name>
<dbReference type="GO" id="GO:0005829">
    <property type="term" value="C:cytosol"/>
    <property type="evidence" value="ECO:0007669"/>
    <property type="project" value="TreeGrafter"/>
</dbReference>
<dbReference type="HAMAP" id="MF_01615">
    <property type="entry name" value="PdxT"/>
    <property type="match status" value="1"/>
</dbReference>
<evidence type="ECO:0000256" key="12">
    <source>
        <dbReference type="PIRSR" id="PIRSR005639-2"/>
    </source>
</evidence>
<keyword evidence="3 10" id="KW-0663">Pyridoxal phosphate</keyword>
<dbReference type="Gene3D" id="3.40.50.880">
    <property type="match status" value="1"/>
</dbReference>
<feature type="binding site" evidence="10 12">
    <location>
        <begin position="80"/>
        <end position="82"/>
    </location>
    <ligand>
        <name>L-glutamine</name>
        <dbReference type="ChEBI" id="CHEBI:58359"/>
    </ligand>
</feature>
<dbReference type="NCBIfam" id="TIGR03800">
    <property type="entry name" value="PLP_synth_Pdx2"/>
    <property type="match status" value="1"/>
</dbReference>
<keyword evidence="15" id="KW-1185">Reference proteome</keyword>
<dbReference type="GO" id="GO:1903600">
    <property type="term" value="C:glutaminase complex"/>
    <property type="evidence" value="ECO:0007669"/>
    <property type="project" value="TreeGrafter"/>
</dbReference>
<proteinExistence type="inferred from homology"/>
<dbReference type="GO" id="GO:0008614">
    <property type="term" value="P:pyridoxine metabolic process"/>
    <property type="evidence" value="ECO:0007669"/>
    <property type="project" value="TreeGrafter"/>
</dbReference>
<keyword evidence="5 10" id="KW-0456">Lyase</keyword>
<dbReference type="UniPathway" id="UPA00245"/>
<dbReference type="InterPro" id="IPR002161">
    <property type="entry name" value="PdxT/SNO"/>
</dbReference>
<evidence type="ECO:0000256" key="9">
    <source>
        <dbReference type="ARBA" id="ARBA00064749"/>
    </source>
</evidence>
<evidence type="ECO:0000313" key="15">
    <source>
        <dbReference type="Proteomes" id="UP000291469"/>
    </source>
</evidence>
<sequence length="235" mass="24606">MQAAHPVPGARIPGESLVPDRGPHHRPPAADGQAPRIGVLALQGDVLEHLRLIERAGAVGVPVRREDELATVDGLVLPGGESTTIGLLLDRTGLAAPVQARLAEGLPVLGTCAGAILLAREPRQHDGTPTGQWCLGALDVAARRNAFGRQVASFEADLDVAGLTDPMRAVFIRAPWFEDLGAGVEVLATVATDVGARVVVVRQGPVLASAFHPELSDDPRLHRLLVDAVVTRDPA</sequence>
<dbReference type="PROSITE" id="PS51130">
    <property type="entry name" value="PDXT_SNO_2"/>
    <property type="match status" value="1"/>
</dbReference>
<comment type="pathway">
    <text evidence="10">Cofactor biosynthesis; pyridoxal 5'-phosphate biosynthesis.</text>
</comment>
<dbReference type="PROSITE" id="PS01236">
    <property type="entry name" value="PDXT_SNO_1"/>
    <property type="match status" value="1"/>
</dbReference>
<evidence type="ECO:0000256" key="11">
    <source>
        <dbReference type="PIRSR" id="PIRSR005639-1"/>
    </source>
</evidence>
<comment type="similarity">
    <text evidence="1 10">Belongs to the glutaminase PdxT/SNO family.</text>
</comment>
<evidence type="ECO:0000256" key="10">
    <source>
        <dbReference type="HAMAP-Rule" id="MF_01615"/>
    </source>
</evidence>
<dbReference type="KEGG" id="erz:ER308_19080"/>
<evidence type="ECO:0000256" key="3">
    <source>
        <dbReference type="ARBA" id="ARBA00022898"/>
    </source>
</evidence>
<evidence type="ECO:0000256" key="2">
    <source>
        <dbReference type="ARBA" id="ARBA00022801"/>
    </source>
</evidence>
<comment type="catalytic activity">
    <reaction evidence="6 10">
        <text>aldehydo-D-ribose 5-phosphate + D-glyceraldehyde 3-phosphate + L-glutamine = pyridoxal 5'-phosphate + L-glutamate + phosphate + 3 H2O + H(+)</text>
        <dbReference type="Rhea" id="RHEA:31507"/>
        <dbReference type="ChEBI" id="CHEBI:15377"/>
        <dbReference type="ChEBI" id="CHEBI:15378"/>
        <dbReference type="ChEBI" id="CHEBI:29985"/>
        <dbReference type="ChEBI" id="CHEBI:43474"/>
        <dbReference type="ChEBI" id="CHEBI:58273"/>
        <dbReference type="ChEBI" id="CHEBI:58359"/>
        <dbReference type="ChEBI" id="CHEBI:59776"/>
        <dbReference type="ChEBI" id="CHEBI:597326"/>
        <dbReference type="EC" id="4.3.3.6"/>
    </reaction>
</comment>
<feature type="active site" description="Charge relay system" evidence="10 11">
    <location>
        <position position="214"/>
    </location>
</feature>
<dbReference type="PANTHER" id="PTHR31559:SF0">
    <property type="entry name" value="PYRIDOXAL 5'-PHOSPHATE SYNTHASE SUBUNIT SNO1-RELATED"/>
    <property type="match status" value="1"/>
</dbReference>
<gene>
    <name evidence="10 14" type="primary">pdxT</name>
    <name evidence="14" type="ORF">ER308_19080</name>
</gene>
<evidence type="ECO:0000256" key="7">
    <source>
        <dbReference type="ARBA" id="ARBA00049534"/>
    </source>
</evidence>
<dbReference type="PIRSF" id="PIRSF005639">
    <property type="entry name" value="Glut_amidoT_SNO"/>
    <property type="match status" value="1"/>
</dbReference>
<dbReference type="GO" id="GO:0042823">
    <property type="term" value="P:pyridoxal phosphate biosynthetic process"/>
    <property type="evidence" value="ECO:0007669"/>
    <property type="project" value="UniProtKB-UniRule"/>
</dbReference>
<accession>A0A411YJU5</accession>
<evidence type="ECO:0000256" key="5">
    <source>
        <dbReference type="ARBA" id="ARBA00023239"/>
    </source>
</evidence>
<dbReference type="Pfam" id="PF01174">
    <property type="entry name" value="SNO"/>
    <property type="match status" value="1"/>
</dbReference>
<dbReference type="EC" id="3.5.1.2" evidence="10"/>
<dbReference type="EC" id="4.3.3.6" evidence="10"/>
<dbReference type="SUPFAM" id="SSF52317">
    <property type="entry name" value="Class I glutamine amidotransferase-like"/>
    <property type="match status" value="1"/>
</dbReference>
<feature type="active site" description="Nucleophile" evidence="10 11">
    <location>
        <position position="112"/>
    </location>
</feature>
<evidence type="ECO:0000256" key="13">
    <source>
        <dbReference type="SAM" id="MobiDB-lite"/>
    </source>
</evidence>
<dbReference type="PANTHER" id="PTHR31559">
    <property type="entry name" value="PYRIDOXAL 5'-PHOSPHATE SYNTHASE SUBUNIT SNO"/>
    <property type="match status" value="1"/>
</dbReference>
<reference evidence="14 15" key="1">
    <citation type="submission" date="2019-01" db="EMBL/GenBank/DDBJ databases">
        <title>Egibacter rhizosphaerae EGI 80759T.</title>
        <authorList>
            <person name="Chen D.-D."/>
            <person name="Tian Y."/>
            <person name="Jiao J.-Y."/>
            <person name="Zhang X.-T."/>
            <person name="Zhang Y.-G."/>
            <person name="Zhang Y."/>
            <person name="Xiao M."/>
            <person name="Shu W.-S."/>
            <person name="Li W.-J."/>
        </authorList>
    </citation>
    <scope>NUCLEOTIDE SEQUENCE [LARGE SCALE GENOMIC DNA]</scope>
    <source>
        <strain evidence="14 15">EGI 80759</strain>
    </source>
</reference>
<comment type="catalytic activity">
    <reaction evidence="7 10">
        <text>L-glutamine + H2O = L-glutamate + NH4(+)</text>
        <dbReference type="Rhea" id="RHEA:15889"/>
        <dbReference type="ChEBI" id="CHEBI:15377"/>
        <dbReference type="ChEBI" id="CHEBI:28938"/>
        <dbReference type="ChEBI" id="CHEBI:29985"/>
        <dbReference type="ChEBI" id="CHEBI:58359"/>
        <dbReference type="EC" id="3.5.1.2"/>
    </reaction>
</comment>
<dbReference type="PROSITE" id="PS51273">
    <property type="entry name" value="GATASE_TYPE_1"/>
    <property type="match status" value="1"/>
</dbReference>
<dbReference type="Proteomes" id="UP000291469">
    <property type="component" value="Chromosome"/>
</dbReference>